<dbReference type="SUPFAM" id="SSF54523">
    <property type="entry name" value="Pili subunits"/>
    <property type="match status" value="1"/>
</dbReference>
<protein>
    <submittedName>
        <fullName evidence="2">Type IV pilus modification protein PilV</fullName>
    </submittedName>
</protein>
<dbReference type="InterPro" id="IPR045584">
    <property type="entry name" value="Pilin-like"/>
</dbReference>
<reference evidence="2 3" key="1">
    <citation type="submission" date="2019-11" db="EMBL/GenBank/DDBJ databases">
        <title>Draft genome sequence of Paludibacterium sp. dN18-1.</title>
        <authorList>
            <person name="Im W.-T."/>
        </authorList>
    </citation>
    <scope>NUCLEOTIDE SEQUENCE [LARGE SCALE GENOMIC DNA]</scope>
    <source>
        <strain evidence="3">dN 18-1</strain>
    </source>
</reference>
<sequence>MKRGSGFTLLEVLVSILVVGIGLLALAATQGRSLKAAREAEMQGVAAIFSEQIADAMRANSSATINASGNVAEDWSGYVESSYNDHSSVPTTKCTATASDTACTSSDMAAYDLYKFKSGLASAFNGTTVRAIVCRDSSASSSISFDDDKLGGCTGGSKLMIRVAGKRRWKNRQTVLWAPMLSNNASATATNSRVYGYVVQFEP</sequence>
<keyword evidence="3" id="KW-1185">Reference proteome</keyword>
<keyword evidence="1" id="KW-0472">Membrane</keyword>
<keyword evidence="1" id="KW-0812">Transmembrane</keyword>
<name>A0A844GBZ1_9NEIS</name>
<dbReference type="InterPro" id="IPR013362">
    <property type="entry name" value="Pilus_4_PilV"/>
</dbReference>
<dbReference type="Pfam" id="PF07963">
    <property type="entry name" value="N_methyl"/>
    <property type="match status" value="1"/>
</dbReference>
<organism evidence="2 3">
    <name type="scientific">Paludibacterium denitrificans</name>
    <dbReference type="NCBI Taxonomy" id="2675226"/>
    <lineage>
        <taxon>Bacteria</taxon>
        <taxon>Pseudomonadati</taxon>
        <taxon>Pseudomonadota</taxon>
        <taxon>Betaproteobacteria</taxon>
        <taxon>Neisseriales</taxon>
        <taxon>Chromobacteriaceae</taxon>
        <taxon>Paludibacterium</taxon>
    </lineage>
</organism>
<accession>A0A844GBZ1</accession>
<dbReference type="NCBIfam" id="TIGR02523">
    <property type="entry name" value="type_IV_pilV"/>
    <property type="match status" value="1"/>
</dbReference>
<dbReference type="InterPro" id="IPR012902">
    <property type="entry name" value="N_methyl_site"/>
</dbReference>
<feature type="transmembrane region" description="Helical" evidence="1">
    <location>
        <begin position="6"/>
        <end position="28"/>
    </location>
</feature>
<dbReference type="PROSITE" id="PS00409">
    <property type="entry name" value="PROKAR_NTER_METHYL"/>
    <property type="match status" value="1"/>
</dbReference>
<proteinExistence type="predicted"/>
<dbReference type="NCBIfam" id="TIGR02532">
    <property type="entry name" value="IV_pilin_GFxxxE"/>
    <property type="match status" value="1"/>
</dbReference>
<gene>
    <name evidence="2" type="primary">pilV</name>
    <name evidence="2" type="ORF">GKE73_08340</name>
</gene>
<evidence type="ECO:0000313" key="2">
    <source>
        <dbReference type="EMBL" id="MTD33159.1"/>
    </source>
</evidence>
<comment type="caution">
    <text evidence="2">The sequence shown here is derived from an EMBL/GenBank/DDBJ whole genome shotgun (WGS) entry which is preliminary data.</text>
</comment>
<dbReference type="EMBL" id="WLYX01000001">
    <property type="protein sequence ID" value="MTD33159.1"/>
    <property type="molecule type" value="Genomic_DNA"/>
</dbReference>
<dbReference type="RefSeq" id="WP_230371459.1">
    <property type="nucleotide sequence ID" value="NZ_WLYX01000001.1"/>
</dbReference>
<evidence type="ECO:0000256" key="1">
    <source>
        <dbReference type="SAM" id="Phobius"/>
    </source>
</evidence>
<keyword evidence="1" id="KW-1133">Transmembrane helix</keyword>
<evidence type="ECO:0000313" key="3">
    <source>
        <dbReference type="Proteomes" id="UP000446658"/>
    </source>
</evidence>
<dbReference type="AlphaFoldDB" id="A0A844GBZ1"/>
<dbReference type="Proteomes" id="UP000446658">
    <property type="component" value="Unassembled WGS sequence"/>
</dbReference>